<dbReference type="Proteomes" id="UP000011575">
    <property type="component" value="Unassembled WGS sequence"/>
</dbReference>
<dbReference type="EMBL" id="AOJI01000022">
    <property type="protein sequence ID" value="EMA67685.1"/>
    <property type="molecule type" value="Genomic_DNA"/>
</dbReference>
<feature type="transmembrane region" description="Helical" evidence="1">
    <location>
        <begin position="54"/>
        <end position="72"/>
    </location>
</feature>
<dbReference type="PATRIC" id="fig|1230454.4.peg.1651"/>
<gene>
    <name evidence="2" type="ORF">C461_08159</name>
</gene>
<keyword evidence="3" id="KW-1185">Reference proteome</keyword>
<feature type="transmembrane region" description="Helical" evidence="1">
    <location>
        <begin position="78"/>
        <end position="99"/>
    </location>
</feature>
<dbReference type="AlphaFoldDB" id="M0PFX9"/>
<keyword evidence="1" id="KW-1133">Transmembrane helix</keyword>
<dbReference type="OrthoDB" id="330923at2157"/>
<evidence type="ECO:0000313" key="3">
    <source>
        <dbReference type="Proteomes" id="UP000011575"/>
    </source>
</evidence>
<evidence type="ECO:0000256" key="1">
    <source>
        <dbReference type="SAM" id="Phobius"/>
    </source>
</evidence>
<keyword evidence="1" id="KW-0472">Membrane</keyword>
<dbReference type="RefSeq" id="WP_008000234.1">
    <property type="nucleotide sequence ID" value="NZ_AOJI01000022.1"/>
</dbReference>
<proteinExistence type="predicted"/>
<keyword evidence="1" id="KW-0812">Transmembrane</keyword>
<accession>M0PFX9</accession>
<protein>
    <submittedName>
        <fullName evidence="2">Uncharacterized protein</fullName>
    </submittedName>
</protein>
<organism evidence="2 3">
    <name type="scientific">Halorubrum aidingense JCM 13560</name>
    <dbReference type="NCBI Taxonomy" id="1230454"/>
    <lineage>
        <taxon>Archaea</taxon>
        <taxon>Methanobacteriati</taxon>
        <taxon>Methanobacteriota</taxon>
        <taxon>Stenosarchaea group</taxon>
        <taxon>Halobacteria</taxon>
        <taxon>Halobacteriales</taxon>
        <taxon>Haloferacaceae</taxon>
        <taxon>Halorubrum</taxon>
    </lineage>
</organism>
<evidence type="ECO:0000313" key="2">
    <source>
        <dbReference type="EMBL" id="EMA67685.1"/>
    </source>
</evidence>
<reference evidence="2 3" key="1">
    <citation type="journal article" date="2014" name="PLoS Genet.">
        <title>Phylogenetically driven sequencing of extremely halophilic archaea reveals strategies for static and dynamic osmo-response.</title>
        <authorList>
            <person name="Becker E.A."/>
            <person name="Seitzer P.M."/>
            <person name="Tritt A."/>
            <person name="Larsen D."/>
            <person name="Krusor M."/>
            <person name="Yao A.I."/>
            <person name="Wu D."/>
            <person name="Madern D."/>
            <person name="Eisen J.A."/>
            <person name="Darling A.E."/>
            <person name="Facciotti M.T."/>
        </authorList>
    </citation>
    <scope>NUCLEOTIDE SEQUENCE [LARGE SCALE GENOMIC DNA]</scope>
    <source>
        <strain evidence="2 3">JCM 13560</strain>
    </source>
</reference>
<comment type="caution">
    <text evidence="2">The sequence shown here is derived from an EMBL/GenBank/DDBJ whole genome shotgun (WGS) entry which is preliminary data.</text>
</comment>
<name>M0PFX9_9EURY</name>
<sequence length="181" mass="19032">MTATDTWAFETTRGSVLVGPSELRFRHGVTGALAGSFAALAAGRLPPVVRHGGWPGLALVTALATVAMEWAWSDGVTVQLVLGLLGVVAVFSGSLVSAIRLGADAIPLRTVEHATFEDGTITVAHRTDDDLTERTIRPRNDAERADAALALRLRGVTLRGIADDEAVSRTVVDAPKTELVV</sequence>